<dbReference type="EMBL" id="SOML01000001">
    <property type="protein sequence ID" value="TFD99111.1"/>
    <property type="molecule type" value="Genomic_DNA"/>
</dbReference>
<organism evidence="22 23">
    <name type="scientific">Dysgonomonas capnocytophagoides</name>
    <dbReference type="NCBI Taxonomy" id="45254"/>
    <lineage>
        <taxon>Bacteria</taxon>
        <taxon>Pseudomonadati</taxon>
        <taxon>Bacteroidota</taxon>
        <taxon>Bacteroidia</taxon>
        <taxon>Bacteroidales</taxon>
        <taxon>Dysgonomonadaceae</taxon>
        <taxon>Dysgonomonas</taxon>
    </lineage>
</organism>
<dbReference type="SUPFAM" id="SSF53613">
    <property type="entry name" value="Ribokinase-like"/>
    <property type="match status" value="1"/>
</dbReference>
<dbReference type="InterPro" id="IPR036652">
    <property type="entry name" value="YjeF_N_dom_sf"/>
</dbReference>
<sequence>MLKLFDAQQIKAMDTCTVEKQDIQSVDLMERASLALFESLCHLLDEDSHIVIFAGSGNNGGDALALARMLLTKHFSVDVYLINPNGILSADCAANKARLERLLYINEIRSDKDIPQIEKGSVVIDGIFGSGLNRPLSDIYLQIVSVINNSGSIVYSIDIPSGLFVEDNSMNNPDGIVKADRVFSFQFPKLSLLLPENADYCSHLTILDIGLCSECIDEQFSDYSCIERRDIEPMLKKRNTFAHKGVFGHALIFAGSFGKIGAAVLSARACLRAGVGLLTMRIPSCGVEILQTAVPEAMVSAEEEKEWLSGVGGISDKMTIGIGPGIGLCQVTGDLLKTLLTVSSKPMVIDADALNLIAKDESLKLLIPKESILTPHPVELDRLIGCRCLSGYERLQKAREFAETYSVYVVLKGAYTATITPEKKVFFNSTGNPGMATAGSGDVLTGVITSLLAQKYSPFESAVFGVYLHGSAGDFAAKSKSVYSLLASDIIGYLGKAYRGIEKR</sequence>
<feature type="domain" description="YjeF N-terminal" evidence="21">
    <location>
        <begin position="10"/>
        <end position="217"/>
    </location>
</feature>
<evidence type="ECO:0000256" key="16">
    <source>
        <dbReference type="ARBA" id="ARBA00049209"/>
    </source>
</evidence>
<feature type="binding site" evidence="18">
    <location>
        <position position="125"/>
    </location>
    <ligand>
        <name>K(+)</name>
        <dbReference type="ChEBI" id="CHEBI:29103"/>
    </ligand>
</feature>
<gene>
    <name evidence="18" type="primary">nnrE</name>
    <name evidence="17" type="synonym">nnrD</name>
    <name evidence="22" type="ORF">E2605_03280</name>
</gene>
<comment type="similarity">
    <text evidence="4 19">In the C-terminal section; belongs to the NnrD/CARKD family.</text>
</comment>
<comment type="similarity">
    <text evidence="3 19">In the N-terminal section; belongs to the NnrE/AIBP family.</text>
</comment>
<comment type="catalytic activity">
    <reaction evidence="1 18 19">
        <text>(6R)-NADHX = (6S)-NADHX</text>
        <dbReference type="Rhea" id="RHEA:32215"/>
        <dbReference type="ChEBI" id="CHEBI:64074"/>
        <dbReference type="ChEBI" id="CHEBI:64075"/>
        <dbReference type="EC" id="5.1.99.6"/>
    </reaction>
</comment>
<dbReference type="PROSITE" id="PS01050">
    <property type="entry name" value="YJEF_C_2"/>
    <property type="match status" value="1"/>
</dbReference>
<feature type="binding site" evidence="17">
    <location>
        <begin position="412"/>
        <end position="416"/>
    </location>
    <ligand>
        <name>AMP</name>
        <dbReference type="ChEBI" id="CHEBI:456215"/>
    </ligand>
</feature>
<dbReference type="PROSITE" id="PS51385">
    <property type="entry name" value="YJEF_N"/>
    <property type="match status" value="1"/>
</dbReference>
<dbReference type="GO" id="GO:0052855">
    <property type="term" value="F:ADP-dependent NAD(P)H-hydrate dehydratase activity"/>
    <property type="evidence" value="ECO:0007669"/>
    <property type="project" value="UniProtKB-UniRule"/>
</dbReference>
<dbReference type="Gene3D" id="3.40.1190.20">
    <property type="match status" value="1"/>
</dbReference>
<keyword evidence="11 18" id="KW-0413">Isomerase</keyword>
<dbReference type="HAMAP" id="MF_01965">
    <property type="entry name" value="NADHX_dehydratase"/>
    <property type="match status" value="1"/>
</dbReference>
<feature type="binding site" evidence="18">
    <location>
        <begin position="129"/>
        <end position="135"/>
    </location>
    <ligand>
        <name>(6S)-NADPHX</name>
        <dbReference type="ChEBI" id="CHEBI:64076"/>
    </ligand>
</feature>
<evidence type="ECO:0000256" key="5">
    <source>
        <dbReference type="ARBA" id="ARBA00022723"/>
    </source>
</evidence>
<comment type="cofactor">
    <cofactor evidence="17">
        <name>Mg(2+)</name>
        <dbReference type="ChEBI" id="CHEBI:18420"/>
    </cofactor>
</comment>
<dbReference type="PANTHER" id="PTHR12592:SF0">
    <property type="entry name" value="ATP-DEPENDENT (S)-NAD(P)H-HYDRATE DEHYDRATASE"/>
    <property type="match status" value="1"/>
</dbReference>
<keyword evidence="23" id="KW-1185">Reference proteome</keyword>
<evidence type="ECO:0000313" key="22">
    <source>
        <dbReference type="EMBL" id="TFD99111.1"/>
    </source>
</evidence>
<dbReference type="EC" id="4.2.1.136" evidence="19"/>
<evidence type="ECO:0000256" key="14">
    <source>
        <dbReference type="ARBA" id="ARBA00025153"/>
    </source>
</evidence>
<evidence type="ECO:0000256" key="4">
    <source>
        <dbReference type="ARBA" id="ARBA00009524"/>
    </source>
</evidence>
<feature type="binding site" evidence="17">
    <location>
        <position position="262"/>
    </location>
    <ligand>
        <name>(6S)-NADPHX</name>
        <dbReference type="ChEBI" id="CHEBI:64076"/>
    </ligand>
</feature>
<protein>
    <recommendedName>
        <fullName evidence="19">Bifunctional NAD(P)H-hydrate repair enzyme</fullName>
    </recommendedName>
    <alternativeName>
        <fullName evidence="19">Nicotinamide nucleotide repair protein</fullName>
    </alternativeName>
    <domain>
        <recommendedName>
            <fullName evidence="19">ADP-dependent (S)-NAD(P)H-hydrate dehydratase</fullName>
            <ecNumber evidence="19">4.2.1.136</ecNumber>
        </recommendedName>
        <alternativeName>
            <fullName evidence="19">ADP-dependent NAD(P)HX dehydratase</fullName>
        </alternativeName>
    </domain>
    <domain>
        <recommendedName>
            <fullName evidence="19">NAD(P)H-hydrate epimerase</fullName>
            <ecNumber evidence="19">5.1.99.6</ecNumber>
        </recommendedName>
    </domain>
</protein>
<comment type="function">
    <text evidence="17">Catalyzes the dehydration of the S-form of NAD(P)HX at the expense of ADP, which is converted to AMP. Together with NAD(P)HX epimerase, which catalyzes the epimerization of the S- and R-forms, the enzyme allows the repair of both epimers of NAD(P)HX, a damaged form of NAD(P)H that is a result of enzymatic or heat-dependent hydration.</text>
</comment>
<keyword evidence="5 18" id="KW-0479">Metal-binding</keyword>
<evidence type="ECO:0000259" key="20">
    <source>
        <dbReference type="PROSITE" id="PS51383"/>
    </source>
</evidence>
<comment type="function">
    <text evidence="18">Catalyzes the epimerization of the S- and R-forms of NAD(P)HX, a damaged form of NAD(P)H that is a result of enzymatic or heat-dependent hydration. This is a prerequisite for the S-specific NAD(P)H-hydrate dehydratase to allow the repair of both epimers of NAD(P)HX.</text>
</comment>
<keyword evidence="8 17" id="KW-0521">NADP</keyword>
<dbReference type="Pfam" id="PF01256">
    <property type="entry name" value="Carb_kinase"/>
    <property type="match status" value="1"/>
</dbReference>
<dbReference type="NCBIfam" id="TIGR00196">
    <property type="entry name" value="yjeF_cterm"/>
    <property type="match status" value="1"/>
</dbReference>
<dbReference type="EC" id="5.1.99.6" evidence="19"/>
<evidence type="ECO:0000256" key="6">
    <source>
        <dbReference type="ARBA" id="ARBA00022741"/>
    </source>
</evidence>
<dbReference type="CDD" id="cd01171">
    <property type="entry name" value="YXKO-related"/>
    <property type="match status" value="1"/>
</dbReference>
<dbReference type="NCBIfam" id="TIGR00197">
    <property type="entry name" value="yjeF_nterm"/>
    <property type="match status" value="1"/>
</dbReference>
<evidence type="ECO:0000256" key="17">
    <source>
        <dbReference type="HAMAP-Rule" id="MF_01965"/>
    </source>
</evidence>
<name>A0A4Y8L9Y1_9BACT</name>
<feature type="domain" description="YjeF C-terminal" evidence="20">
    <location>
        <begin position="227"/>
        <end position="501"/>
    </location>
</feature>
<feature type="binding site" evidence="18">
    <location>
        <position position="161"/>
    </location>
    <ligand>
        <name>K(+)</name>
        <dbReference type="ChEBI" id="CHEBI:29103"/>
    </ligand>
</feature>
<evidence type="ECO:0000259" key="21">
    <source>
        <dbReference type="PROSITE" id="PS51385"/>
    </source>
</evidence>
<evidence type="ECO:0000313" key="23">
    <source>
        <dbReference type="Proteomes" id="UP000297861"/>
    </source>
</evidence>
<evidence type="ECO:0000256" key="13">
    <source>
        <dbReference type="ARBA" id="ARBA00023268"/>
    </source>
</evidence>
<evidence type="ECO:0000256" key="9">
    <source>
        <dbReference type="ARBA" id="ARBA00022958"/>
    </source>
</evidence>
<dbReference type="Proteomes" id="UP000297861">
    <property type="component" value="Unassembled WGS sequence"/>
</dbReference>
<accession>A0A4Y8L9Y1</accession>
<dbReference type="GO" id="GO:0046872">
    <property type="term" value="F:metal ion binding"/>
    <property type="evidence" value="ECO:0007669"/>
    <property type="project" value="UniProtKB-UniRule"/>
</dbReference>
<dbReference type="Gene3D" id="3.40.50.10260">
    <property type="entry name" value="YjeF N-terminal domain"/>
    <property type="match status" value="1"/>
</dbReference>
<evidence type="ECO:0000256" key="12">
    <source>
        <dbReference type="ARBA" id="ARBA00023239"/>
    </source>
</evidence>
<dbReference type="HAMAP" id="MF_01966">
    <property type="entry name" value="NADHX_epimerase"/>
    <property type="match status" value="1"/>
</dbReference>
<reference evidence="22 23" key="1">
    <citation type="submission" date="2019-03" db="EMBL/GenBank/DDBJ databases">
        <title>San Antonio Military Medical Center submission to MRSN (WRAIR), pending publication.</title>
        <authorList>
            <person name="Blyth D.M."/>
            <person name="Mccarthy S.L."/>
            <person name="Schall S.E."/>
            <person name="Stam J.A."/>
            <person name="Ong A.C."/>
            <person name="Mcgann P.T."/>
        </authorList>
    </citation>
    <scope>NUCLEOTIDE SEQUENCE [LARGE SCALE GENOMIC DNA]</scope>
    <source>
        <strain evidence="22 23">MRSN571793</strain>
    </source>
</reference>
<comment type="catalytic activity">
    <reaction evidence="2 18 19">
        <text>(6R)-NADPHX = (6S)-NADPHX</text>
        <dbReference type="Rhea" id="RHEA:32227"/>
        <dbReference type="ChEBI" id="CHEBI:64076"/>
        <dbReference type="ChEBI" id="CHEBI:64077"/>
        <dbReference type="EC" id="5.1.99.6"/>
    </reaction>
</comment>
<evidence type="ECO:0000256" key="1">
    <source>
        <dbReference type="ARBA" id="ARBA00000013"/>
    </source>
</evidence>
<dbReference type="OrthoDB" id="9806925at2"/>
<dbReference type="AlphaFoldDB" id="A0A4Y8L9Y1"/>
<evidence type="ECO:0000256" key="11">
    <source>
        <dbReference type="ARBA" id="ARBA00023235"/>
    </source>
</evidence>
<comment type="caution">
    <text evidence="22">The sequence shown here is derived from an EMBL/GenBank/DDBJ whole genome shotgun (WGS) entry which is preliminary data.</text>
</comment>
<dbReference type="InterPro" id="IPR004443">
    <property type="entry name" value="YjeF_N_dom"/>
</dbReference>
<feature type="binding site" evidence="18">
    <location>
        <position position="59"/>
    </location>
    <ligand>
        <name>K(+)</name>
        <dbReference type="ChEBI" id="CHEBI:29103"/>
    </ligand>
</feature>
<evidence type="ECO:0000256" key="19">
    <source>
        <dbReference type="PIRNR" id="PIRNR017184"/>
    </source>
</evidence>
<evidence type="ECO:0000256" key="10">
    <source>
        <dbReference type="ARBA" id="ARBA00023027"/>
    </source>
</evidence>
<feature type="binding site" evidence="18">
    <location>
        <position position="140"/>
    </location>
    <ligand>
        <name>(6S)-NADPHX</name>
        <dbReference type="ChEBI" id="CHEBI:64076"/>
    </ligand>
</feature>
<comment type="similarity">
    <text evidence="17">Belongs to the NnrD/CARKD family.</text>
</comment>
<dbReference type="InterPro" id="IPR029056">
    <property type="entry name" value="Ribokinase-like"/>
</dbReference>
<keyword evidence="13" id="KW-0511">Multifunctional enzyme</keyword>
<evidence type="ECO:0000256" key="7">
    <source>
        <dbReference type="ARBA" id="ARBA00022840"/>
    </source>
</evidence>
<evidence type="ECO:0000256" key="2">
    <source>
        <dbReference type="ARBA" id="ARBA00000909"/>
    </source>
</evidence>
<keyword evidence="12 17" id="KW-0456">Lyase</keyword>
<dbReference type="GO" id="GO:0005524">
    <property type="term" value="F:ATP binding"/>
    <property type="evidence" value="ECO:0007669"/>
    <property type="project" value="UniProtKB-UniRule"/>
</dbReference>
<dbReference type="Pfam" id="PF03853">
    <property type="entry name" value="YjeF_N"/>
    <property type="match status" value="1"/>
</dbReference>
<dbReference type="InterPro" id="IPR017953">
    <property type="entry name" value="Carbohydrate_kinase_pred_CS"/>
</dbReference>
<feature type="binding site" evidence="17">
    <location>
        <position position="325"/>
    </location>
    <ligand>
        <name>(6S)-NADPHX</name>
        <dbReference type="ChEBI" id="CHEBI:64076"/>
    </ligand>
</feature>
<dbReference type="SUPFAM" id="SSF64153">
    <property type="entry name" value="YjeF N-terminal domain-like"/>
    <property type="match status" value="1"/>
</dbReference>
<feature type="binding site" evidence="17">
    <location>
        <position position="441"/>
    </location>
    <ligand>
        <name>AMP</name>
        <dbReference type="ChEBI" id="CHEBI:456215"/>
    </ligand>
</feature>
<evidence type="ECO:0000256" key="18">
    <source>
        <dbReference type="HAMAP-Rule" id="MF_01966"/>
    </source>
</evidence>
<comment type="catalytic activity">
    <reaction evidence="16 17 19">
        <text>(6S)-NADPHX + ADP = AMP + phosphate + NADPH + H(+)</text>
        <dbReference type="Rhea" id="RHEA:32235"/>
        <dbReference type="ChEBI" id="CHEBI:15378"/>
        <dbReference type="ChEBI" id="CHEBI:43474"/>
        <dbReference type="ChEBI" id="CHEBI:57783"/>
        <dbReference type="ChEBI" id="CHEBI:64076"/>
        <dbReference type="ChEBI" id="CHEBI:456215"/>
        <dbReference type="ChEBI" id="CHEBI:456216"/>
        <dbReference type="EC" id="4.2.1.136"/>
    </reaction>
</comment>
<comment type="similarity">
    <text evidence="18">Belongs to the NnrE/AIBP family.</text>
</comment>
<feature type="binding site" evidence="18">
    <location>
        <begin position="58"/>
        <end position="62"/>
    </location>
    <ligand>
        <name>(6S)-NADPHX</name>
        <dbReference type="ChEBI" id="CHEBI:64076"/>
    </ligand>
</feature>
<keyword evidence="6 17" id="KW-0547">Nucleotide-binding</keyword>
<keyword evidence="10 17" id="KW-0520">NAD</keyword>
<dbReference type="InterPro" id="IPR000631">
    <property type="entry name" value="CARKD"/>
</dbReference>
<keyword evidence="9 18" id="KW-0630">Potassium</keyword>
<dbReference type="RefSeq" id="WP_134435487.1">
    <property type="nucleotide sequence ID" value="NZ_SOML01000001.1"/>
</dbReference>
<feature type="binding site" evidence="17">
    <location>
        <position position="376"/>
    </location>
    <ligand>
        <name>(6S)-NADPHX</name>
        <dbReference type="ChEBI" id="CHEBI:64076"/>
    </ligand>
</feature>
<feature type="binding site" evidence="18">
    <location>
        <position position="158"/>
    </location>
    <ligand>
        <name>(6S)-NADPHX</name>
        <dbReference type="ChEBI" id="CHEBI:64076"/>
    </ligand>
</feature>
<feature type="binding site" evidence="17">
    <location>
        <position position="442"/>
    </location>
    <ligand>
        <name>(6S)-NADPHX</name>
        <dbReference type="ChEBI" id="CHEBI:64076"/>
    </ligand>
</feature>
<dbReference type="InterPro" id="IPR030677">
    <property type="entry name" value="Nnr"/>
</dbReference>
<dbReference type="PIRSF" id="PIRSF017184">
    <property type="entry name" value="Nnr"/>
    <property type="match status" value="1"/>
</dbReference>
<evidence type="ECO:0000256" key="8">
    <source>
        <dbReference type="ARBA" id="ARBA00022857"/>
    </source>
</evidence>
<dbReference type="STRING" id="1121485.GCA_000426485_00297"/>
<keyword evidence="7 17" id="KW-0067">ATP-binding</keyword>
<dbReference type="PANTHER" id="PTHR12592">
    <property type="entry name" value="ATP-DEPENDENT (S)-NAD(P)H-HYDRATE DEHYDRATASE FAMILY MEMBER"/>
    <property type="match status" value="1"/>
</dbReference>
<dbReference type="PROSITE" id="PS51383">
    <property type="entry name" value="YJEF_C_3"/>
    <property type="match status" value="1"/>
</dbReference>
<proteinExistence type="inferred from homology"/>
<comment type="function">
    <text evidence="14 19">Bifunctional enzyme that catalyzes the epimerization of the S- and R-forms of NAD(P)HX and the dehydration of the S-form of NAD(P)HX at the expense of ADP, which is converted to AMP. This allows the repair of both epimers of NAD(P)HX, a damaged form of NAD(P)H that is a result of enzymatic or heat-dependent hydration.</text>
</comment>
<comment type="catalytic activity">
    <reaction evidence="15 17 19">
        <text>(6S)-NADHX + ADP = AMP + phosphate + NADH + H(+)</text>
        <dbReference type="Rhea" id="RHEA:32223"/>
        <dbReference type="ChEBI" id="CHEBI:15378"/>
        <dbReference type="ChEBI" id="CHEBI:43474"/>
        <dbReference type="ChEBI" id="CHEBI:57945"/>
        <dbReference type="ChEBI" id="CHEBI:64074"/>
        <dbReference type="ChEBI" id="CHEBI:456215"/>
        <dbReference type="ChEBI" id="CHEBI:456216"/>
        <dbReference type="EC" id="4.2.1.136"/>
    </reaction>
</comment>
<comment type="cofactor">
    <cofactor evidence="18 19">
        <name>K(+)</name>
        <dbReference type="ChEBI" id="CHEBI:29103"/>
    </cofactor>
    <text evidence="18 19">Binds 1 potassium ion per subunit.</text>
</comment>
<dbReference type="GO" id="GO:0052856">
    <property type="term" value="F:NAD(P)HX epimerase activity"/>
    <property type="evidence" value="ECO:0007669"/>
    <property type="project" value="UniProtKB-UniRule"/>
</dbReference>
<evidence type="ECO:0000256" key="15">
    <source>
        <dbReference type="ARBA" id="ARBA00048238"/>
    </source>
</evidence>
<dbReference type="GO" id="GO:0110051">
    <property type="term" value="P:metabolite repair"/>
    <property type="evidence" value="ECO:0007669"/>
    <property type="project" value="TreeGrafter"/>
</dbReference>
<evidence type="ECO:0000256" key="3">
    <source>
        <dbReference type="ARBA" id="ARBA00006001"/>
    </source>
</evidence>
<comment type="subunit">
    <text evidence="17">Homotetramer.</text>
</comment>
<dbReference type="GO" id="GO:0046496">
    <property type="term" value="P:nicotinamide nucleotide metabolic process"/>
    <property type="evidence" value="ECO:0007669"/>
    <property type="project" value="UniProtKB-UniRule"/>
</dbReference>